<dbReference type="SUPFAM" id="SSF55874">
    <property type="entry name" value="ATPase domain of HSP90 chaperone/DNA topoisomerase II/histidine kinase"/>
    <property type="match status" value="1"/>
</dbReference>
<dbReference type="Gene3D" id="1.10.287.130">
    <property type="match status" value="1"/>
</dbReference>
<dbReference type="InterPro" id="IPR001789">
    <property type="entry name" value="Sig_transdc_resp-reg_receiver"/>
</dbReference>
<dbReference type="Pfam" id="PF00512">
    <property type="entry name" value="HisKA"/>
    <property type="match status" value="1"/>
</dbReference>
<dbReference type="InterPro" id="IPR011006">
    <property type="entry name" value="CheY-like_superfamily"/>
</dbReference>
<comment type="caution">
    <text evidence="13">The sequence shown here is derived from an EMBL/GenBank/DDBJ whole genome shotgun (WGS) entry which is preliminary data.</text>
</comment>
<dbReference type="InterPro" id="IPR005467">
    <property type="entry name" value="His_kinase_dom"/>
</dbReference>
<dbReference type="PROSITE" id="PS50109">
    <property type="entry name" value="HIS_KIN"/>
    <property type="match status" value="1"/>
</dbReference>
<evidence type="ECO:0000256" key="9">
    <source>
        <dbReference type="PROSITE-ProRule" id="PRU00169"/>
    </source>
</evidence>
<dbReference type="PRINTS" id="PR00344">
    <property type="entry name" value="BCTRLSENSOR"/>
</dbReference>
<comment type="catalytic activity">
    <reaction evidence="1">
        <text>ATP + protein L-histidine = ADP + protein N-phospho-L-histidine.</text>
        <dbReference type="EC" id="2.7.13.3"/>
    </reaction>
</comment>
<evidence type="ECO:0000256" key="6">
    <source>
        <dbReference type="ARBA" id="ARBA00022777"/>
    </source>
</evidence>
<dbReference type="NCBIfam" id="TIGR00229">
    <property type="entry name" value="sensory_box"/>
    <property type="match status" value="2"/>
</dbReference>
<dbReference type="InterPro" id="IPR003594">
    <property type="entry name" value="HATPase_dom"/>
</dbReference>
<dbReference type="PANTHER" id="PTHR43065:SF49">
    <property type="entry name" value="HISTIDINE KINASE"/>
    <property type="match status" value="1"/>
</dbReference>
<evidence type="ECO:0000256" key="3">
    <source>
        <dbReference type="ARBA" id="ARBA00022553"/>
    </source>
</evidence>
<dbReference type="RefSeq" id="WP_380939925.1">
    <property type="nucleotide sequence ID" value="NZ_JBHUFC010000003.1"/>
</dbReference>
<dbReference type="Pfam" id="PF00989">
    <property type="entry name" value="PAS"/>
    <property type="match status" value="1"/>
</dbReference>
<evidence type="ECO:0000256" key="8">
    <source>
        <dbReference type="ARBA" id="ARBA00023012"/>
    </source>
</evidence>
<protein>
    <recommendedName>
        <fullName evidence="2">histidine kinase</fullName>
        <ecNumber evidence="2">2.7.13.3</ecNumber>
    </recommendedName>
</protein>
<evidence type="ECO:0000256" key="1">
    <source>
        <dbReference type="ARBA" id="ARBA00000085"/>
    </source>
</evidence>
<dbReference type="InterPro" id="IPR013767">
    <property type="entry name" value="PAS_fold"/>
</dbReference>
<reference evidence="14" key="1">
    <citation type="journal article" date="2019" name="Int. J. Syst. Evol. Microbiol.">
        <title>The Global Catalogue of Microorganisms (GCM) 10K type strain sequencing project: providing services to taxonomists for standard genome sequencing and annotation.</title>
        <authorList>
            <consortium name="The Broad Institute Genomics Platform"/>
            <consortium name="The Broad Institute Genome Sequencing Center for Infectious Disease"/>
            <person name="Wu L."/>
            <person name="Ma J."/>
        </authorList>
    </citation>
    <scope>NUCLEOTIDE SEQUENCE [LARGE SCALE GENOMIC DNA]</scope>
    <source>
        <strain evidence="14">Q85</strain>
    </source>
</reference>
<dbReference type="Gene3D" id="3.30.450.20">
    <property type="entry name" value="PAS domain"/>
    <property type="match status" value="2"/>
</dbReference>
<dbReference type="InterPro" id="IPR035965">
    <property type="entry name" value="PAS-like_dom_sf"/>
</dbReference>
<dbReference type="EC" id="2.7.13.3" evidence="2"/>
<evidence type="ECO:0000256" key="5">
    <source>
        <dbReference type="ARBA" id="ARBA00022741"/>
    </source>
</evidence>
<dbReference type="InterPro" id="IPR004358">
    <property type="entry name" value="Sig_transdc_His_kin-like_C"/>
</dbReference>
<dbReference type="Pfam" id="PF02518">
    <property type="entry name" value="HATPase_c"/>
    <property type="match status" value="1"/>
</dbReference>
<evidence type="ECO:0000259" key="10">
    <source>
        <dbReference type="PROSITE" id="PS50109"/>
    </source>
</evidence>
<dbReference type="CDD" id="cd00082">
    <property type="entry name" value="HisKA"/>
    <property type="match status" value="1"/>
</dbReference>
<dbReference type="SMART" id="SM00388">
    <property type="entry name" value="HisKA"/>
    <property type="match status" value="1"/>
</dbReference>
<accession>A0ABW4NCW8</accession>
<dbReference type="PROSITE" id="PS50110">
    <property type="entry name" value="RESPONSE_REGULATORY"/>
    <property type="match status" value="1"/>
</dbReference>
<dbReference type="SMART" id="SM00387">
    <property type="entry name" value="HATPase_c"/>
    <property type="match status" value="1"/>
</dbReference>
<evidence type="ECO:0000259" key="12">
    <source>
        <dbReference type="PROSITE" id="PS50112"/>
    </source>
</evidence>
<dbReference type="Gene3D" id="3.30.565.10">
    <property type="entry name" value="Histidine kinase-like ATPase, C-terminal domain"/>
    <property type="match status" value="1"/>
</dbReference>
<dbReference type="SUPFAM" id="SSF47384">
    <property type="entry name" value="Homodimeric domain of signal transducing histidine kinase"/>
    <property type="match status" value="1"/>
</dbReference>
<evidence type="ECO:0000256" key="4">
    <source>
        <dbReference type="ARBA" id="ARBA00022679"/>
    </source>
</evidence>
<feature type="modified residue" description="4-aspartylphosphate" evidence="9">
    <location>
        <position position="594"/>
    </location>
</feature>
<dbReference type="InterPro" id="IPR036890">
    <property type="entry name" value="HATPase_C_sf"/>
</dbReference>
<dbReference type="SMART" id="SM00091">
    <property type="entry name" value="PAS"/>
    <property type="match status" value="2"/>
</dbReference>
<keyword evidence="7" id="KW-0067">ATP-binding</keyword>
<feature type="domain" description="Response regulatory" evidence="11">
    <location>
        <begin position="543"/>
        <end position="656"/>
    </location>
</feature>
<dbReference type="CDD" id="cd00130">
    <property type="entry name" value="PAS"/>
    <property type="match status" value="2"/>
</dbReference>
<feature type="domain" description="Histidine kinase" evidence="10">
    <location>
        <begin position="297"/>
        <end position="519"/>
    </location>
</feature>
<gene>
    <name evidence="13" type="ORF">ACFSC3_08210</name>
</gene>
<proteinExistence type="predicted"/>
<dbReference type="Gene3D" id="3.40.50.2300">
    <property type="match status" value="1"/>
</dbReference>
<dbReference type="SUPFAM" id="SSF55785">
    <property type="entry name" value="PYP-like sensor domain (PAS domain)"/>
    <property type="match status" value="2"/>
</dbReference>
<dbReference type="InterPro" id="IPR036097">
    <property type="entry name" value="HisK_dim/P_sf"/>
</dbReference>
<dbReference type="InterPro" id="IPR000014">
    <property type="entry name" value="PAS"/>
</dbReference>
<dbReference type="SMART" id="SM00448">
    <property type="entry name" value="REC"/>
    <property type="match status" value="1"/>
</dbReference>
<keyword evidence="8" id="KW-0902">Two-component regulatory system</keyword>
<evidence type="ECO:0000313" key="13">
    <source>
        <dbReference type="EMBL" id="MFD1787553.1"/>
    </source>
</evidence>
<keyword evidence="4" id="KW-0808">Transferase</keyword>
<dbReference type="Pfam" id="PF00072">
    <property type="entry name" value="Response_reg"/>
    <property type="match status" value="1"/>
</dbReference>
<keyword evidence="6" id="KW-0418">Kinase</keyword>
<keyword evidence="5" id="KW-0547">Nucleotide-binding</keyword>
<keyword evidence="3 9" id="KW-0597">Phosphoprotein</keyword>
<evidence type="ECO:0000256" key="2">
    <source>
        <dbReference type="ARBA" id="ARBA00012438"/>
    </source>
</evidence>
<dbReference type="PROSITE" id="PS50112">
    <property type="entry name" value="PAS"/>
    <property type="match status" value="2"/>
</dbReference>
<dbReference type="Proteomes" id="UP001597283">
    <property type="component" value="Unassembled WGS sequence"/>
</dbReference>
<evidence type="ECO:0000256" key="7">
    <source>
        <dbReference type="ARBA" id="ARBA00022840"/>
    </source>
</evidence>
<evidence type="ECO:0000259" key="11">
    <source>
        <dbReference type="PROSITE" id="PS50110"/>
    </source>
</evidence>
<evidence type="ECO:0000313" key="14">
    <source>
        <dbReference type="Proteomes" id="UP001597283"/>
    </source>
</evidence>
<dbReference type="Pfam" id="PF08447">
    <property type="entry name" value="PAS_3"/>
    <property type="match status" value="1"/>
</dbReference>
<dbReference type="PANTHER" id="PTHR43065">
    <property type="entry name" value="SENSOR HISTIDINE KINASE"/>
    <property type="match status" value="1"/>
</dbReference>
<feature type="domain" description="PAS" evidence="12">
    <location>
        <begin position="3"/>
        <end position="49"/>
    </location>
</feature>
<feature type="domain" description="PAS" evidence="12">
    <location>
        <begin position="120"/>
        <end position="190"/>
    </location>
</feature>
<dbReference type="EMBL" id="JBHUFC010000003">
    <property type="protein sequence ID" value="MFD1787553.1"/>
    <property type="molecule type" value="Genomic_DNA"/>
</dbReference>
<name>A0ABW4NCW8_9SPHN</name>
<dbReference type="InterPro" id="IPR003661">
    <property type="entry name" value="HisK_dim/P_dom"/>
</dbReference>
<sequence length="658" mass="71433">MNDPVLAQQIVDSSTDFAIITFDEGGLVTSWNVGAESIMGWTAEEALGQHGRMIFTEEDQAAGSPEDEMKRASIDGRAVDERLHVRRDGSRFWGSGLVMPLTGGSGFVKIVRDRTTERETERRLAMLTDALPGFVFEADADGHYVRINARFKAYTGRESSGLLGDRWLETIHPKHRDRARDAWNEAVDTGTTFEQTYMVEGADGEYRCFACRGVPETDDQGRVLRWIGTCVDVESEAKAKALLEDLNISLEHAVTDQVAALEESKRSLLAEVAERERIEEALRQSQKMEAIGQLTGGVAHDFNNLLTVILGSVDLLARPGLAEEKRTRYLAAIKETAERAAKLTNQLLAFARRQPLKAEHFDVADRLRQGMEVLRTVSGSRVEIDLQIRCEPCVVDADANQFETAILNMAVNARDAMEGEGCLTILVEERGEIPATRGHAAVEGRFIAVAVSDTGSGISEQDLPRVFEPFFTTKDVGKGTGLGLSQVFGFAKQSGGDIIIESAGPGAGASFILYLPRAADGEVHGEADLKPPTASTPPSGGGCVLLVEDNHLVGEFAAHLIGDLGYGNMWVSSAQEALELIEANPEKFDMVFTDVVMPGISGIELAERLRVSFPDLPVVLTSGYSHVLAAEGSHGFDLLQKPYTADGLAQVLKNATTK</sequence>
<dbReference type="InterPro" id="IPR013655">
    <property type="entry name" value="PAS_fold_3"/>
</dbReference>
<keyword evidence="14" id="KW-1185">Reference proteome</keyword>
<organism evidence="13 14">
    <name type="scientific">Sphingomonas floccifaciens</name>
    <dbReference type="NCBI Taxonomy" id="1844115"/>
    <lineage>
        <taxon>Bacteria</taxon>
        <taxon>Pseudomonadati</taxon>
        <taxon>Pseudomonadota</taxon>
        <taxon>Alphaproteobacteria</taxon>
        <taxon>Sphingomonadales</taxon>
        <taxon>Sphingomonadaceae</taxon>
        <taxon>Sphingomonas</taxon>
    </lineage>
</organism>
<dbReference type="SUPFAM" id="SSF52172">
    <property type="entry name" value="CheY-like"/>
    <property type="match status" value="1"/>
</dbReference>